<dbReference type="Pfam" id="PF08401">
    <property type="entry name" value="ArdcN"/>
    <property type="match status" value="1"/>
</dbReference>
<dbReference type="EMBL" id="QZDO01000014">
    <property type="protein sequence ID" value="RJL75730.1"/>
    <property type="molecule type" value="Genomic_DNA"/>
</dbReference>
<feature type="region of interest" description="Disordered" evidence="1">
    <location>
        <begin position="1"/>
        <end position="31"/>
    </location>
</feature>
<dbReference type="Proteomes" id="UP000266633">
    <property type="component" value="Unassembled WGS sequence"/>
</dbReference>
<evidence type="ECO:0000259" key="2">
    <source>
        <dbReference type="Pfam" id="PF08401"/>
    </source>
</evidence>
<dbReference type="InterPro" id="IPR013610">
    <property type="entry name" value="ArdC_N"/>
</dbReference>
<accession>A0ABX9NR92</accession>
<reference evidence="3 4" key="1">
    <citation type="submission" date="2018-09" db="EMBL/GenBank/DDBJ databases">
        <title>Phylogenetic diversity of Pectobacterium and Dickeya strains causing blackleg disease of potato in Morocco.</title>
        <authorList>
            <person name="Oulghazi S."/>
            <person name="Moumni M."/>
            <person name="Faure D."/>
        </authorList>
    </citation>
    <scope>NUCLEOTIDE SEQUENCE [LARGE SCALE GENOMIC DNA]</scope>
    <source>
        <strain evidence="3 4">S4.16.03.LID</strain>
    </source>
</reference>
<proteinExistence type="predicted"/>
<sequence>MTISLHIQTSAPNTAAATSVSPLEQSGSSKTKFSKIKTDIYQTVTDNIIAALEAGVKPWSCPWQRVPGMSGLPSNFATGIAYSGM</sequence>
<evidence type="ECO:0000313" key="3">
    <source>
        <dbReference type="EMBL" id="RJL75730.1"/>
    </source>
</evidence>
<name>A0ABX9NR92_9GAMM</name>
<comment type="caution">
    <text evidence="3">The sequence shown here is derived from an EMBL/GenBank/DDBJ whole genome shotgun (WGS) entry which is preliminary data.</text>
</comment>
<organism evidence="3 4">
    <name type="scientific">Dickeya dianthicola</name>
    <dbReference type="NCBI Taxonomy" id="204039"/>
    <lineage>
        <taxon>Bacteria</taxon>
        <taxon>Pseudomonadati</taxon>
        <taxon>Pseudomonadota</taxon>
        <taxon>Gammaproteobacteria</taxon>
        <taxon>Enterobacterales</taxon>
        <taxon>Pectobacteriaceae</taxon>
        <taxon>Dickeya</taxon>
    </lineage>
</organism>
<dbReference type="RefSeq" id="WP_119875265.1">
    <property type="nucleotide sequence ID" value="NZ_QZDO01000014.1"/>
</dbReference>
<feature type="domain" description="N-terminal" evidence="2">
    <location>
        <begin position="39"/>
        <end position="85"/>
    </location>
</feature>
<protein>
    <submittedName>
        <fullName evidence="3">DUF1738 domain-containing protein</fullName>
    </submittedName>
</protein>
<evidence type="ECO:0000313" key="4">
    <source>
        <dbReference type="Proteomes" id="UP000266633"/>
    </source>
</evidence>
<feature type="non-terminal residue" evidence="3">
    <location>
        <position position="85"/>
    </location>
</feature>
<gene>
    <name evidence="3" type="ORF">D5077_04560</name>
</gene>
<evidence type="ECO:0000256" key="1">
    <source>
        <dbReference type="SAM" id="MobiDB-lite"/>
    </source>
</evidence>
<keyword evidence="4" id="KW-1185">Reference proteome</keyword>